<dbReference type="PROSITE" id="PS00886">
    <property type="entry name" value="ILVD_EDD_1"/>
    <property type="match status" value="1"/>
</dbReference>
<name>A0A0M3FI86_ACIBA</name>
<feature type="domain" description="Dihydroxy-acid/6-phosphogluconate dehydratase N-terminal" evidence="6">
    <location>
        <begin position="40"/>
        <end position="354"/>
    </location>
</feature>
<evidence type="ECO:0000259" key="7">
    <source>
        <dbReference type="Pfam" id="PF24877"/>
    </source>
</evidence>
<dbReference type="InterPro" id="IPR052352">
    <property type="entry name" value="Sugar_Degrad_Dehydratases"/>
</dbReference>
<dbReference type="NCBIfam" id="NF004784">
    <property type="entry name" value="PRK06131.1"/>
    <property type="match status" value="1"/>
</dbReference>
<dbReference type="Proteomes" id="UP000076296">
    <property type="component" value="Unassembled WGS sequence"/>
</dbReference>
<evidence type="ECO:0000313" key="10">
    <source>
        <dbReference type="Proteomes" id="UP000076296"/>
    </source>
</evidence>
<evidence type="ECO:0000259" key="6">
    <source>
        <dbReference type="Pfam" id="PF00920"/>
    </source>
</evidence>
<evidence type="ECO:0000313" key="9">
    <source>
        <dbReference type="EMBL" id="TPU60433.1"/>
    </source>
</evidence>
<evidence type="ECO:0000256" key="4">
    <source>
        <dbReference type="ARBA" id="ARBA00023014"/>
    </source>
</evidence>
<dbReference type="RefSeq" id="WP_001060822.1">
    <property type="nucleotide sequence ID" value="NZ_BHFY01000078.1"/>
</dbReference>
<dbReference type="SUPFAM" id="SSF52016">
    <property type="entry name" value="LeuD/IlvD-like"/>
    <property type="match status" value="1"/>
</dbReference>
<evidence type="ECO:0000256" key="1">
    <source>
        <dbReference type="ARBA" id="ARBA00006486"/>
    </source>
</evidence>
<dbReference type="Gene3D" id="3.50.30.80">
    <property type="entry name" value="IlvD/EDD C-terminal domain-like"/>
    <property type="match status" value="1"/>
</dbReference>
<keyword evidence="3" id="KW-0408">Iron</keyword>
<dbReference type="GO" id="GO:0046872">
    <property type="term" value="F:metal ion binding"/>
    <property type="evidence" value="ECO:0007669"/>
    <property type="project" value="UniProtKB-KW"/>
</dbReference>
<dbReference type="PANTHER" id="PTHR43183">
    <property type="entry name" value="HYPOTHETICAL DIHYDROXYACID DEHYDRATASE (EUROFUNG)-RELATED"/>
    <property type="match status" value="1"/>
</dbReference>
<gene>
    <name evidence="8" type="primary">araC_1</name>
    <name evidence="9" type="ORF">FJU42_18980</name>
    <name evidence="8" type="ORF">LV35_00685</name>
</gene>
<dbReference type="PANTHER" id="PTHR43183:SF1">
    <property type="entry name" value="HYPOTHETICAL DIHYDROXY-ACID DEHYDRATASE (EUROFUNG)-RELATED"/>
    <property type="match status" value="1"/>
</dbReference>
<accession>A0A0M3FI86</accession>
<dbReference type="SUPFAM" id="SSF143975">
    <property type="entry name" value="IlvD/EDD N-terminal domain-like"/>
    <property type="match status" value="1"/>
</dbReference>
<dbReference type="NCBIfam" id="NF009560">
    <property type="entry name" value="PRK13017.1"/>
    <property type="match status" value="1"/>
</dbReference>
<keyword evidence="2" id="KW-0479">Metal-binding</keyword>
<dbReference type="InterPro" id="IPR056740">
    <property type="entry name" value="ILV_EDD_C"/>
</dbReference>
<reference evidence="9 11" key="2">
    <citation type="submission" date="2019-06" db="EMBL/GenBank/DDBJ databases">
        <title>A Diverse Panel of Clinical Acinetobacter baumannii for Research Use.</title>
        <authorList>
            <person name="Mcgann P."/>
            <person name="Snesrud E."/>
            <person name="Galac M.R."/>
        </authorList>
    </citation>
    <scope>NUCLEOTIDE SEQUENCE [LARGE SCALE GENOMIC DNA]</scope>
    <source>
        <strain evidence="9 11">MRSN14237</strain>
    </source>
</reference>
<evidence type="ECO:0000256" key="2">
    <source>
        <dbReference type="ARBA" id="ARBA00022723"/>
    </source>
</evidence>
<dbReference type="InterPro" id="IPR000581">
    <property type="entry name" value="ILV_EDD_N"/>
</dbReference>
<sequence length="577" mass="62529">MNNKQVLRSAAWFGTTDKNGFMYRSWMKNQGIPDHEFQGKPIIGICNTWSELTPCNAHFRKIAEHVKKGILEAGGYPVEFPVFSNGESNLRPTAMFTRNLASMDVEEAIRGNPIDGVVLLTGCDKTTPALLMGAASCDIPAIVVTGGPMLNGKHKGKDIGAGTIVWQMHEELKAGKIDLNEFLSAESGMSRSAGTCNTMGTASTMACMAEALGTSLPHNAAIPAVDSRRYVLAHLSGMRIVDMVHQDLRLSKILTKEAFENAIKVNAAIGGSTNAVIHLKAIAGRIGVDLQLDDWNRVGRGMPTIVDLQPSGRFLMEEFYYSGGLPAVIRRMGEASLLPHPQALTVNGQTIWENCQQSPIYNDEVIRKIDNPIRQDGGMCILRGNLAPKGAVLKPSAATPELMKHRGRAVVFENFDDYKSRINDPDLDVDETCILVMKNAGPKGYPGMAEVGNMGLPPKILAKGITDMVRISDARMSGTAYGTVVLHVAPEAMAGGPLAVVQNGDFIELDAYAGKLHLEVSDEELKQRLENLAPPAPPSFIGGYRKLYVEHVLQADEGCDFDFLVGCRGSEVPRHSH</sequence>
<comment type="caution">
    <text evidence="9">The sequence shown here is derived from an EMBL/GenBank/DDBJ whole genome shotgun (WGS) entry which is preliminary data.</text>
</comment>
<dbReference type="FunFam" id="3.50.30.80:FF:000001">
    <property type="entry name" value="Dihydroxy-acid dehydratase"/>
    <property type="match status" value="1"/>
</dbReference>
<comment type="similarity">
    <text evidence="1">Belongs to the IlvD/Edd family.</text>
</comment>
<dbReference type="Pfam" id="PF00920">
    <property type="entry name" value="ILVD_EDD_N"/>
    <property type="match status" value="1"/>
</dbReference>
<dbReference type="GO" id="GO:0050020">
    <property type="term" value="F:L-arabinonate dehydratase activity"/>
    <property type="evidence" value="ECO:0007669"/>
    <property type="project" value="UniProtKB-EC"/>
</dbReference>
<dbReference type="EMBL" id="VHGY01000069">
    <property type="protein sequence ID" value="TPU60433.1"/>
    <property type="molecule type" value="Genomic_DNA"/>
</dbReference>
<dbReference type="EMBL" id="LRDT01000008">
    <property type="protein sequence ID" value="KZA21244.1"/>
    <property type="molecule type" value="Genomic_DNA"/>
</dbReference>
<dbReference type="InterPro" id="IPR042096">
    <property type="entry name" value="Dihydro-acid_dehy_C"/>
</dbReference>
<dbReference type="InterPro" id="IPR037237">
    <property type="entry name" value="IlvD/EDD_N"/>
</dbReference>
<feature type="domain" description="Dihydroxy-acid/6-phosphogluconate dehydratase C-terminal" evidence="7">
    <location>
        <begin position="364"/>
        <end position="559"/>
    </location>
</feature>
<dbReference type="Pfam" id="PF24877">
    <property type="entry name" value="ILV_EDD_C"/>
    <property type="match status" value="1"/>
</dbReference>
<dbReference type="InterPro" id="IPR020558">
    <property type="entry name" value="DiOHA_6PGluconate_deHydtase_CS"/>
</dbReference>
<evidence type="ECO:0000313" key="8">
    <source>
        <dbReference type="EMBL" id="KZA21244.1"/>
    </source>
</evidence>
<protein>
    <submittedName>
        <fullName evidence="9">Dihydroxy-acid dehydratase</fullName>
    </submittedName>
    <submittedName>
        <fullName evidence="8">L-arabonate dehydratase</fullName>
        <ecNumber evidence="8">4.2.1.25</ecNumber>
    </submittedName>
</protein>
<dbReference type="Proteomes" id="UP000315888">
    <property type="component" value="Unassembled WGS sequence"/>
</dbReference>
<keyword evidence="5 8" id="KW-0456">Lyase</keyword>
<evidence type="ECO:0000256" key="5">
    <source>
        <dbReference type="ARBA" id="ARBA00023239"/>
    </source>
</evidence>
<dbReference type="GO" id="GO:0051536">
    <property type="term" value="F:iron-sulfur cluster binding"/>
    <property type="evidence" value="ECO:0007669"/>
    <property type="project" value="UniProtKB-KW"/>
</dbReference>
<proteinExistence type="inferred from homology"/>
<evidence type="ECO:0000313" key="11">
    <source>
        <dbReference type="Proteomes" id="UP000315888"/>
    </source>
</evidence>
<keyword evidence="4" id="KW-0411">Iron-sulfur</keyword>
<dbReference type="EC" id="4.2.1.25" evidence="8"/>
<organism evidence="9 11">
    <name type="scientific">Acinetobacter baumannii</name>
    <dbReference type="NCBI Taxonomy" id="470"/>
    <lineage>
        <taxon>Bacteria</taxon>
        <taxon>Pseudomonadati</taxon>
        <taxon>Pseudomonadota</taxon>
        <taxon>Gammaproteobacteria</taxon>
        <taxon>Moraxellales</taxon>
        <taxon>Moraxellaceae</taxon>
        <taxon>Acinetobacter</taxon>
        <taxon>Acinetobacter calcoaceticus/baumannii complex</taxon>
    </lineage>
</organism>
<reference evidence="8 10" key="1">
    <citation type="submission" date="2016-01" db="EMBL/GenBank/DDBJ databases">
        <title>Draft sequences of Acinetobacter baumannii isolates from wounded military personnel.</title>
        <authorList>
            <person name="Arivett B.A."/>
            <person name="Fiester S.E."/>
            <person name="Ream D.C."/>
            <person name="Actis L.A."/>
        </authorList>
    </citation>
    <scope>NUCLEOTIDE SEQUENCE [LARGE SCALE GENOMIC DNA]</scope>
    <source>
        <strain evidence="8 10">AB2828</strain>
    </source>
</reference>
<dbReference type="AlphaFoldDB" id="A0A0M3FI86"/>
<evidence type="ECO:0000256" key="3">
    <source>
        <dbReference type="ARBA" id="ARBA00023004"/>
    </source>
</evidence>